<organism evidence="10 11">
    <name type="scientific">Streptomyces halstedii</name>
    <dbReference type="NCBI Taxonomy" id="1944"/>
    <lineage>
        <taxon>Bacteria</taxon>
        <taxon>Bacillati</taxon>
        <taxon>Actinomycetota</taxon>
        <taxon>Actinomycetes</taxon>
        <taxon>Kitasatosporales</taxon>
        <taxon>Streptomycetaceae</taxon>
        <taxon>Streptomyces</taxon>
    </lineage>
</organism>
<feature type="transmembrane region" description="Helical" evidence="8">
    <location>
        <begin position="438"/>
        <end position="457"/>
    </location>
</feature>
<evidence type="ECO:0000313" key="11">
    <source>
        <dbReference type="Proteomes" id="UP000471293"/>
    </source>
</evidence>
<comment type="caution">
    <text evidence="10">The sequence shown here is derived from an EMBL/GenBank/DDBJ whole genome shotgun (WGS) entry which is preliminary data.</text>
</comment>
<keyword evidence="2" id="KW-0813">Transport</keyword>
<evidence type="ECO:0000313" key="10">
    <source>
        <dbReference type="EMBL" id="NEA18697.1"/>
    </source>
</evidence>
<feature type="transmembrane region" description="Helical" evidence="8">
    <location>
        <begin position="405"/>
        <end position="426"/>
    </location>
</feature>
<evidence type="ECO:0000256" key="5">
    <source>
        <dbReference type="ARBA" id="ARBA00022989"/>
    </source>
</evidence>
<dbReference type="EMBL" id="JAAGLQ010000538">
    <property type="protein sequence ID" value="NEA18697.1"/>
    <property type="molecule type" value="Genomic_DNA"/>
</dbReference>
<proteinExistence type="predicted"/>
<feature type="transmembrane region" description="Helical" evidence="8">
    <location>
        <begin position="164"/>
        <end position="183"/>
    </location>
</feature>
<evidence type="ECO:0000256" key="2">
    <source>
        <dbReference type="ARBA" id="ARBA00022448"/>
    </source>
</evidence>
<gene>
    <name evidence="10" type="ORF">G3I29_24965</name>
</gene>
<dbReference type="InterPro" id="IPR050171">
    <property type="entry name" value="MFS_Transporters"/>
</dbReference>
<dbReference type="InterPro" id="IPR036259">
    <property type="entry name" value="MFS_trans_sf"/>
</dbReference>
<name>A0A6N9U508_STRHA</name>
<dbReference type="AlphaFoldDB" id="A0A6N9U508"/>
<feature type="transmembrane region" description="Helical" evidence="8">
    <location>
        <begin position="314"/>
        <end position="334"/>
    </location>
</feature>
<feature type="transmembrane region" description="Helical" evidence="8">
    <location>
        <begin position="140"/>
        <end position="158"/>
    </location>
</feature>
<dbReference type="PROSITE" id="PS50850">
    <property type="entry name" value="MFS"/>
    <property type="match status" value="1"/>
</dbReference>
<evidence type="ECO:0000256" key="3">
    <source>
        <dbReference type="ARBA" id="ARBA00022475"/>
    </source>
</evidence>
<reference evidence="10 11" key="1">
    <citation type="submission" date="2020-01" db="EMBL/GenBank/DDBJ databases">
        <title>Insect and environment-associated Actinomycetes.</title>
        <authorList>
            <person name="Currrie C."/>
            <person name="Chevrette M."/>
            <person name="Carlson C."/>
            <person name="Stubbendieck R."/>
            <person name="Wendt-Pienkowski E."/>
        </authorList>
    </citation>
    <scope>NUCLEOTIDE SEQUENCE [LARGE SCALE GENOMIC DNA]</scope>
    <source>
        <strain evidence="10 11">SID11342</strain>
    </source>
</reference>
<feature type="transmembrane region" description="Helical" evidence="8">
    <location>
        <begin position="275"/>
        <end position="294"/>
    </location>
</feature>
<feature type="transmembrane region" description="Helical" evidence="8">
    <location>
        <begin position="204"/>
        <end position="227"/>
    </location>
</feature>
<comment type="subcellular location">
    <subcellularLocation>
        <location evidence="1">Cell membrane</location>
        <topology evidence="1">Multi-pass membrane protein</topology>
    </subcellularLocation>
</comment>
<feature type="transmembrane region" description="Helical" evidence="8">
    <location>
        <begin position="233"/>
        <end position="254"/>
    </location>
</feature>
<dbReference type="PANTHER" id="PTHR23517:SF2">
    <property type="entry name" value="MULTIDRUG RESISTANCE PROTEIN MDTH"/>
    <property type="match status" value="1"/>
</dbReference>
<feature type="transmembrane region" description="Helical" evidence="8">
    <location>
        <begin position="76"/>
        <end position="96"/>
    </location>
</feature>
<dbReference type="PANTHER" id="PTHR23517">
    <property type="entry name" value="RESISTANCE PROTEIN MDTM, PUTATIVE-RELATED-RELATED"/>
    <property type="match status" value="1"/>
</dbReference>
<dbReference type="InterPro" id="IPR011701">
    <property type="entry name" value="MFS"/>
</dbReference>
<feature type="compositionally biased region" description="Pro residues" evidence="7">
    <location>
        <begin position="58"/>
        <end position="68"/>
    </location>
</feature>
<accession>A0A6N9U508</accession>
<dbReference type="Gene3D" id="1.20.1250.20">
    <property type="entry name" value="MFS general substrate transporter like domains"/>
    <property type="match status" value="1"/>
</dbReference>
<evidence type="ECO:0000256" key="6">
    <source>
        <dbReference type="ARBA" id="ARBA00023136"/>
    </source>
</evidence>
<evidence type="ECO:0000256" key="8">
    <source>
        <dbReference type="SAM" id="Phobius"/>
    </source>
</evidence>
<evidence type="ECO:0000256" key="1">
    <source>
        <dbReference type="ARBA" id="ARBA00004651"/>
    </source>
</evidence>
<feature type="transmembrane region" description="Helical" evidence="8">
    <location>
        <begin position="346"/>
        <end position="365"/>
    </location>
</feature>
<dbReference type="InterPro" id="IPR020846">
    <property type="entry name" value="MFS_dom"/>
</dbReference>
<keyword evidence="6 8" id="KW-0472">Membrane</keyword>
<dbReference type="GO" id="GO:0022857">
    <property type="term" value="F:transmembrane transporter activity"/>
    <property type="evidence" value="ECO:0007669"/>
    <property type="project" value="InterPro"/>
</dbReference>
<keyword evidence="3" id="KW-1003">Cell membrane</keyword>
<evidence type="ECO:0000259" key="9">
    <source>
        <dbReference type="PROSITE" id="PS50850"/>
    </source>
</evidence>
<dbReference type="Pfam" id="PF07690">
    <property type="entry name" value="MFS_1"/>
    <property type="match status" value="1"/>
</dbReference>
<feature type="domain" description="Major facilitator superfamily (MFS) profile" evidence="9">
    <location>
        <begin position="71"/>
        <end position="462"/>
    </location>
</feature>
<feature type="transmembrane region" description="Helical" evidence="8">
    <location>
        <begin position="371"/>
        <end position="393"/>
    </location>
</feature>
<feature type="region of interest" description="Disordered" evidence="7">
    <location>
        <begin position="1"/>
        <end position="69"/>
    </location>
</feature>
<protein>
    <submittedName>
        <fullName evidence="10">MFS transporter</fullName>
    </submittedName>
</protein>
<feature type="transmembrane region" description="Helical" evidence="8">
    <location>
        <begin position="102"/>
        <end position="119"/>
    </location>
</feature>
<dbReference type="Proteomes" id="UP000471293">
    <property type="component" value="Unassembled WGS sequence"/>
</dbReference>
<keyword evidence="5 8" id="KW-1133">Transmembrane helix</keyword>
<evidence type="ECO:0000256" key="4">
    <source>
        <dbReference type="ARBA" id="ARBA00022692"/>
    </source>
</evidence>
<keyword evidence="4 8" id="KW-0812">Transmembrane</keyword>
<dbReference type="GO" id="GO:0005886">
    <property type="term" value="C:plasma membrane"/>
    <property type="evidence" value="ECO:0007669"/>
    <property type="project" value="UniProtKB-SubCell"/>
</dbReference>
<sequence length="467" mass="47088">MTPRREDTGRTGTGPGVSAVGPGTGAEVPVPEEAPRTGLEVPVPGDPVPEEPGAAPRPSAPGTPPRAPDPQAYIRLLTGTQFAFNIGFYAVLPYLAGHLGEGLGMAGWLVGLVLGLRTFSQQGLFVVGGALTDRYGPRPVVLAGCVLRIAGFCWLAQAGSTATVVGAVLLIGFAAALFSPAVESETARAAVAHERATGAPRAQVLAVFSAAGQAGAFLGPLLGTLLLFLGGGFRAACLAGAVVFVGVLAGHARLMPRRPRAPRVPHTRAVFSREVFANRPFLLLCLAYSTYLVSYNQLYLALPAEVERATGSQGALGALFALSSLLVVTAQVPLTRWSARRIAPRTALVAGLGTVAAGFAAVPLAPGGLAGLLPGATLVVLLTLGQMLLVPAARGLVPDLVEDHRLGLATGALSSVSGLAVLLGSAASGTLLGAPGPVLWTVLAAVPLAGAGVALTLPRAGARAPGH</sequence>
<dbReference type="SUPFAM" id="SSF103473">
    <property type="entry name" value="MFS general substrate transporter"/>
    <property type="match status" value="1"/>
</dbReference>
<evidence type="ECO:0000256" key="7">
    <source>
        <dbReference type="SAM" id="MobiDB-lite"/>
    </source>
</evidence>